<evidence type="ECO:0008006" key="3">
    <source>
        <dbReference type="Google" id="ProtNLM"/>
    </source>
</evidence>
<name>A0ABP3WD51_9BURK</name>
<accession>A0ABP3WD51</accession>
<sequence length="291" mass="32915">MKYHPDDLLIFRAVAATRGTGLTENNRHDLEAEELETDEGTTDDVAFRPGANADAPADVERYISAEVRELYDVYSYRHAAAILANSFPDELAEIERALLAFRITTREIGMPGGNESDMPKKYSRTLRPEGWVEARIQGDLLVRMQEYDEQFLPSGKTRKVKRSESTPRMIENFIDGHKIDYVKGRVAFDLEWNSKDQTFDRDLYALRAFHECGLISAGILVTRSEKLNPVFDVVPQLNKEGEDVGKTVRAKYGASTTWMGKLLYRLNAGRHGGCPVLVFGITPKLIEDWNP</sequence>
<dbReference type="EMBL" id="BAAAEX010000011">
    <property type="protein sequence ID" value="GAA0781105.1"/>
    <property type="molecule type" value="Genomic_DNA"/>
</dbReference>
<dbReference type="InterPro" id="IPR015278">
    <property type="entry name" value="BglII-like"/>
</dbReference>
<dbReference type="Proteomes" id="UP001500573">
    <property type="component" value="Unassembled WGS sequence"/>
</dbReference>
<gene>
    <name evidence="1" type="ORF">GCM10009108_22060</name>
</gene>
<dbReference type="Gene3D" id="3.40.91.20">
    <property type="match status" value="1"/>
</dbReference>
<dbReference type="Pfam" id="PF09195">
    <property type="entry name" value="Endonuc-BglII"/>
    <property type="match status" value="1"/>
</dbReference>
<dbReference type="RefSeq" id="WP_343838591.1">
    <property type="nucleotide sequence ID" value="NZ_BAAAEX010000011.1"/>
</dbReference>
<protein>
    <recommendedName>
        <fullName evidence="3">Restriction endonuclease</fullName>
    </recommendedName>
</protein>
<keyword evidence="2" id="KW-1185">Reference proteome</keyword>
<reference evidence="2" key="1">
    <citation type="journal article" date="2019" name="Int. J. Syst. Evol. Microbiol.">
        <title>The Global Catalogue of Microorganisms (GCM) 10K type strain sequencing project: providing services to taxonomists for standard genome sequencing and annotation.</title>
        <authorList>
            <consortium name="The Broad Institute Genomics Platform"/>
            <consortium name="The Broad Institute Genome Sequencing Center for Infectious Disease"/>
            <person name="Wu L."/>
            <person name="Ma J."/>
        </authorList>
    </citation>
    <scope>NUCLEOTIDE SEQUENCE [LARGE SCALE GENOMIC DNA]</scope>
    <source>
        <strain evidence="2">JCM 15515</strain>
    </source>
</reference>
<evidence type="ECO:0000313" key="1">
    <source>
        <dbReference type="EMBL" id="GAA0781105.1"/>
    </source>
</evidence>
<evidence type="ECO:0000313" key="2">
    <source>
        <dbReference type="Proteomes" id="UP001500573"/>
    </source>
</evidence>
<dbReference type="InterPro" id="IPR011335">
    <property type="entry name" value="Restrct_endonuc-II-like"/>
</dbReference>
<dbReference type="InterPro" id="IPR011338">
    <property type="entry name" value="BamHI/BglII/BstY"/>
</dbReference>
<comment type="caution">
    <text evidence="1">The sequence shown here is derived from an EMBL/GenBank/DDBJ whole genome shotgun (WGS) entry which is preliminary data.</text>
</comment>
<organism evidence="1 2">
    <name type="scientific">Castellaniella ginsengisoli</name>
    <dbReference type="NCBI Taxonomy" id="546114"/>
    <lineage>
        <taxon>Bacteria</taxon>
        <taxon>Pseudomonadati</taxon>
        <taxon>Pseudomonadota</taxon>
        <taxon>Betaproteobacteria</taxon>
        <taxon>Burkholderiales</taxon>
        <taxon>Alcaligenaceae</taxon>
        <taxon>Castellaniella</taxon>
    </lineage>
</organism>
<dbReference type="SUPFAM" id="SSF52980">
    <property type="entry name" value="Restriction endonuclease-like"/>
    <property type="match status" value="1"/>
</dbReference>
<proteinExistence type="predicted"/>